<dbReference type="AlphaFoldDB" id="A0A182XPU0"/>
<feature type="domain" description="Integrase zinc-binding" evidence="1">
    <location>
        <begin position="58"/>
        <end position="110"/>
    </location>
</feature>
<dbReference type="Proteomes" id="UP000076407">
    <property type="component" value="Unassembled WGS sequence"/>
</dbReference>
<accession>A0A182XPU0</accession>
<dbReference type="EnsemblMetazoa" id="AQUA011892-RA">
    <property type="protein sequence ID" value="AQUA011892-PA"/>
    <property type="gene ID" value="AQUA011892"/>
</dbReference>
<keyword evidence="3" id="KW-1185">Reference proteome</keyword>
<dbReference type="VEuPathDB" id="VectorBase:AQUA011892"/>
<name>A0A182XPU0_ANOQN</name>
<organism evidence="2 3">
    <name type="scientific">Anopheles quadriannulatus</name>
    <name type="common">Mosquito</name>
    <dbReference type="NCBI Taxonomy" id="34691"/>
    <lineage>
        <taxon>Eukaryota</taxon>
        <taxon>Metazoa</taxon>
        <taxon>Ecdysozoa</taxon>
        <taxon>Arthropoda</taxon>
        <taxon>Hexapoda</taxon>
        <taxon>Insecta</taxon>
        <taxon>Pterygota</taxon>
        <taxon>Neoptera</taxon>
        <taxon>Endopterygota</taxon>
        <taxon>Diptera</taxon>
        <taxon>Nematocera</taxon>
        <taxon>Culicoidea</taxon>
        <taxon>Culicidae</taxon>
        <taxon>Anophelinae</taxon>
        <taxon>Anopheles</taxon>
    </lineage>
</organism>
<reference evidence="2" key="1">
    <citation type="submission" date="2020-05" db="UniProtKB">
        <authorList>
            <consortium name="EnsemblMetazoa"/>
        </authorList>
    </citation>
    <scope>IDENTIFICATION</scope>
    <source>
        <strain evidence="2">SANGQUA</strain>
    </source>
</reference>
<evidence type="ECO:0000259" key="1">
    <source>
        <dbReference type="Pfam" id="PF17921"/>
    </source>
</evidence>
<dbReference type="Gene3D" id="1.10.340.70">
    <property type="match status" value="1"/>
</dbReference>
<sequence>MGNIPTKNVVPETKKNPVIQNSSIRGLCPTLDNEGVMRSRGRLDHYDTRYPIILPKNHHVTRLILIHYHEKYYHKKLESALAAIRQKFWVIDLRTAFKQVISNCQHCKNERAKLAPPLMAPLPECRTAAGKNPLHTRESICSNP</sequence>
<dbReference type="PANTHER" id="PTHR47331:SF2">
    <property type="match status" value="1"/>
</dbReference>
<dbReference type="STRING" id="34691.A0A182XPU0"/>
<proteinExistence type="predicted"/>
<protein>
    <submittedName>
        <fullName evidence="2">Integrase_H2C2 domain-containing protein</fullName>
    </submittedName>
</protein>
<evidence type="ECO:0000313" key="2">
    <source>
        <dbReference type="EnsemblMetazoa" id="AQUA011892-PA"/>
    </source>
</evidence>
<dbReference type="InterPro" id="IPR041588">
    <property type="entry name" value="Integrase_H2C2"/>
</dbReference>
<dbReference type="Pfam" id="PF17921">
    <property type="entry name" value="Integrase_H2C2"/>
    <property type="match status" value="1"/>
</dbReference>
<evidence type="ECO:0000313" key="3">
    <source>
        <dbReference type="Proteomes" id="UP000076407"/>
    </source>
</evidence>
<dbReference type="PANTHER" id="PTHR47331">
    <property type="entry name" value="PHD-TYPE DOMAIN-CONTAINING PROTEIN"/>
    <property type="match status" value="1"/>
</dbReference>